<name>A0A3B1AXP0_9ZZZZ</name>
<reference evidence="1" key="1">
    <citation type="submission" date="2018-06" db="EMBL/GenBank/DDBJ databases">
        <authorList>
            <person name="Zhirakovskaya E."/>
        </authorList>
    </citation>
    <scope>NUCLEOTIDE SEQUENCE</scope>
</reference>
<dbReference type="EMBL" id="UOFW01000073">
    <property type="protein sequence ID" value="VAX04028.1"/>
    <property type="molecule type" value="Genomic_DNA"/>
</dbReference>
<protein>
    <recommendedName>
        <fullName evidence="2">Alkaline proteinase inhibitor/ Outer membrane lipoprotein Omp19 domain-containing protein</fullName>
    </recommendedName>
</protein>
<organism evidence="1">
    <name type="scientific">hydrothermal vent metagenome</name>
    <dbReference type="NCBI Taxonomy" id="652676"/>
    <lineage>
        <taxon>unclassified sequences</taxon>
        <taxon>metagenomes</taxon>
        <taxon>ecological metagenomes</taxon>
    </lineage>
</organism>
<accession>A0A3B1AXP0</accession>
<evidence type="ECO:0000313" key="1">
    <source>
        <dbReference type="EMBL" id="VAX04028.1"/>
    </source>
</evidence>
<dbReference type="AlphaFoldDB" id="A0A3B1AXP0"/>
<evidence type="ECO:0008006" key="2">
    <source>
        <dbReference type="Google" id="ProtNLM"/>
    </source>
</evidence>
<proteinExistence type="predicted"/>
<sequence>MQTSLAFLSVLSFALIGSQFIDQPDNSEQVQNVDFSNNAVSGSPKWQVTILGSNVQCDITTRNSAKNMTVSANKALCDEAIPGINELGRIDTDSNANLTLFSATGKRLAQFMESESGHYESIWPQYPLMTMAQIN</sequence>
<gene>
    <name evidence="1" type="ORF">MNBD_ALPHA03-813</name>
</gene>